<sequence>MIGVFICGGNMLPTVMSQYSHSIRLEWAVLKPVMPVSLQRKFIKWPKLSLISFSSRRCDPVQIFPLEIVWMIFQHVLDADKNCWRRRRILSLVSKSWRNAVYTNPLFWQFIKFDFGSLTPAHLRVLDDHIIHRSQNVPLFVTISTTTEPKDKSYKFPKAAIHSILSQNSRIRILSLKFPRSPPYWKPNIEGQFSHLEKLKLNCACSGFMSYIFENITPMQLTYLALINGGTSVQKIYNILAACGNLQSMRIIFGIPHFGRPVLPPRFPLLPPGAQSIVAGHFT</sequence>
<dbReference type="OrthoDB" id="2269034at2759"/>
<keyword evidence="2" id="KW-1185">Reference proteome</keyword>
<evidence type="ECO:0000313" key="2">
    <source>
        <dbReference type="Proteomes" id="UP000053989"/>
    </source>
</evidence>
<dbReference type="HOGENOM" id="CLU_984070_0_0_1"/>
<dbReference type="EMBL" id="KN822026">
    <property type="protein sequence ID" value="KIM64928.1"/>
    <property type="molecule type" value="Genomic_DNA"/>
</dbReference>
<evidence type="ECO:0008006" key="3">
    <source>
        <dbReference type="Google" id="ProtNLM"/>
    </source>
</evidence>
<dbReference type="Proteomes" id="UP000053989">
    <property type="component" value="Unassembled WGS sequence"/>
</dbReference>
<protein>
    <recommendedName>
        <fullName evidence="3">F-box domain-containing protein</fullName>
    </recommendedName>
</protein>
<organism evidence="1 2">
    <name type="scientific">Scleroderma citrinum Foug A</name>
    <dbReference type="NCBI Taxonomy" id="1036808"/>
    <lineage>
        <taxon>Eukaryota</taxon>
        <taxon>Fungi</taxon>
        <taxon>Dikarya</taxon>
        <taxon>Basidiomycota</taxon>
        <taxon>Agaricomycotina</taxon>
        <taxon>Agaricomycetes</taxon>
        <taxon>Agaricomycetidae</taxon>
        <taxon>Boletales</taxon>
        <taxon>Sclerodermatineae</taxon>
        <taxon>Sclerodermataceae</taxon>
        <taxon>Scleroderma</taxon>
    </lineage>
</organism>
<reference evidence="2" key="2">
    <citation type="submission" date="2015-01" db="EMBL/GenBank/DDBJ databases">
        <title>Evolutionary Origins and Diversification of the Mycorrhizal Mutualists.</title>
        <authorList>
            <consortium name="DOE Joint Genome Institute"/>
            <consortium name="Mycorrhizal Genomics Consortium"/>
            <person name="Kohler A."/>
            <person name="Kuo A."/>
            <person name="Nagy L.G."/>
            <person name="Floudas D."/>
            <person name="Copeland A."/>
            <person name="Barry K.W."/>
            <person name="Cichocki N."/>
            <person name="Veneault-Fourrey C."/>
            <person name="LaButti K."/>
            <person name="Lindquist E.A."/>
            <person name="Lipzen A."/>
            <person name="Lundell T."/>
            <person name="Morin E."/>
            <person name="Murat C."/>
            <person name="Riley R."/>
            <person name="Ohm R."/>
            <person name="Sun H."/>
            <person name="Tunlid A."/>
            <person name="Henrissat B."/>
            <person name="Grigoriev I.V."/>
            <person name="Hibbett D.S."/>
            <person name="Martin F."/>
        </authorList>
    </citation>
    <scope>NUCLEOTIDE SEQUENCE [LARGE SCALE GENOMIC DNA]</scope>
    <source>
        <strain evidence="2">Foug A</strain>
    </source>
</reference>
<dbReference type="SUPFAM" id="SSF81383">
    <property type="entry name" value="F-box domain"/>
    <property type="match status" value="1"/>
</dbReference>
<dbReference type="InParanoid" id="A0A0C2ZTT8"/>
<evidence type="ECO:0000313" key="1">
    <source>
        <dbReference type="EMBL" id="KIM64928.1"/>
    </source>
</evidence>
<name>A0A0C2ZTT8_9AGAM</name>
<gene>
    <name evidence="1" type="ORF">SCLCIDRAFT_602020</name>
</gene>
<proteinExistence type="predicted"/>
<dbReference type="AlphaFoldDB" id="A0A0C2ZTT8"/>
<reference evidence="1 2" key="1">
    <citation type="submission" date="2014-04" db="EMBL/GenBank/DDBJ databases">
        <authorList>
            <consortium name="DOE Joint Genome Institute"/>
            <person name="Kuo A."/>
            <person name="Kohler A."/>
            <person name="Nagy L.G."/>
            <person name="Floudas D."/>
            <person name="Copeland A."/>
            <person name="Barry K.W."/>
            <person name="Cichocki N."/>
            <person name="Veneault-Fourrey C."/>
            <person name="LaButti K."/>
            <person name="Lindquist E.A."/>
            <person name="Lipzen A."/>
            <person name="Lundell T."/>
            <person name="Morin E."/>
            <person name="Murat C."/>
            <person name="Sun H."/>
            <person name="Tunlid A."/>
            <person name="Henrissat B."/>
            <person name="Grigoriev I.V."/>
            <person name="Hibbett D.S."/>
            <person name="Martin F."/>
            <person name="Nordberg H.P."/>
            <person name="Cantor M.N."/>
            <person name="Hua S.X."/>
        </authorList>
    </citation>
    <scope>NUCLEOTIDE SEQUENCE [LARGE SCALE GENOMIC DNA]</scope>
    <source>
        <strain evidence="1 2">Foug A</strain>
    </source>
</reference>
<dbReference type="InterPro" id="IPR036047">
    <property type="entry name" value="F-box-like_dom_sf"/>
</dbReference>
<accession>A0A0C2ZTT8</accession>